<dbReference type="Gene3D" id="1.10.40.30">
    <property type="entry name" value="Fumarase/aspartase (C-terminal domain)"/>
    <property type="match status" value="1"/>
</dbReference>
<evidence type="ECO:0000256" key="2">
    <source>
        <dbReference type="ARBA" id="ARBA00012338"/>
    </source>
</evidence>
<evidence type="ECO:0000313" key="9">
    <source>
        <dbReference type="EMBL" id="MBF4695238.1"/>
    </source>
</evidence>
<dbReference type="Proteomes" id="UP000614200">
    <property type="component" value="Unassembled WGS sequence"/>
</dbReference>
<dbReference type="PANTHER" id="PTHR43814:SF1">
    <property type="entry name" value="ARGININOSUCCINATE LYASE"/>
    <property type="match status" value="1"/>
</dbReference>
<proteinExistence type="inferred from homology"/>
<dbReference type="InterPro" id="IPR009049">
    <property type="entry name" value="Argininosuccinate_lyase"/>
</dbReference>
<accession>A0ABR9ZYJ9</accession>
<comment type="similarity">
    <text evidence="6">Belongs to the lyase 1 family. Argininosuccinate lyase subfamily.</text>
</comment>
<gene>
    <name evidence="6 9" type="primary">argH</name>
    <name evidence="9" type="ORF">ISU02_19250</name>
</gene>
<dbReference type="Gene3D" id="1.20.200.10">
    <property type="entry name" value="Fumarase/aspartase (Central domain)"/>
    <property type="match status" value="1"/>
</dbReference>
<dbReference type="InterPro" id="IPR000362">
    <property type="entry name" value="Fumarate_lyase_fam"/>
</dbReference>
<dbReference type="SUPFAM" id="SSF48557">
    <property type="entry name" value="L-aspartase-like"/>
    <property type="match status" value="1"/>
</dbReference>
<keyword evidence="3 6" id="KW-0055">Arginine biosynthesis</keyword>
<sequence>MDKLWNGRFSKSTALLTENFNASIGFDYKLSPYDILGSYYHVEMLAKQGIVSTDEATKVQNGLMAIYHLIETDQFEFKISQEDIHMNIEAYLIDMIGEAGKKLHTGRSRNDQVALDMKLYTKDWLISMLDALTSLIEKISQIASANLETIMPGFTHLQQAQPITLAHHLLAYVEMLKRDYSRFEDALERMDEMPLGAGALASTSYPIDRQYTMEKLGFKRMTLNSLDAVSDRDYLLDSLSASSTFMMHLSRLCEEIILWNSQLYNFIDLDDAYTTGSSIMPQKKNPDIHELIRGKTGRTYGNLIQLLTVMKGIPLAYNKDMQEDKELFMSTAEQMLDVMEILGETLITAKFNKEVMYEATLKGYTEATDLADYLVKKGVSFRDSHHIIGQIVGYASNSKLALKDITLEMYQSFSEVFDQDLYETIKLEQIIASKAHVGGPAPSACTAHLDRVQSWLNAKKEMRKNYVSPIALLNALK</sequence>
<dbReference type="Gene3D" id="1.10.275.10">
    <property type="entry name" value="Fumarase/aspartase (N-terminal domain)"/>
    <property type="match status" value="1"/>
</dbReference>
<evidence type="ECO:0000313" key="10">
    <source>
        <dbReference type="Proteomes" id="UP000614200"/>
    </source>
</evidence>
<dbReference type="InterPro" id="IPR024083">
    <property type="entry name" value="Fumarase/histidase_N"/>
</dbReference>
<evidence type="ECO:0000256" key="1">
    <source>
        <dbReference type="ARBA" id="ARBA00004941"/>
    </source>
</evidence>
<dbReference type="GO" id="GO:0004056">
    <property type="term" value="F:argininosuccinate lyase activity"/>
    <property type="evidence" value="ECO:0007669"/>
    <property type="project" value="UniProtKB-EC"/>
</dbReference>
<dbReference type="NCBIfam" id="TIGR00838">
    <property type="entry name" value="argH"/>
    <property type="match status" value="1"/>
</dbReference>
<dbReference type="PROSITE" id="PS00163">
    <property type="entry name" value="FUMARATE_LYASES"/>
    <property type="match status" value="1"/>
</dbReference>
<comment type="subcellular location">
    <subcellularLocation>
        <location evidence="6">Cytoplasm</location>
    </subcellularLocation>
</comment>
<evidence type="ECO:0000256" key="6">
    <source>
        <dbReference type="HAMAP-Rule" id="MF_00006"/>
    </source>
</evidence>
<comment type="catalytic activity">
    <reaction evidence="6">
        <text>2-(N(omega)-L-arginino)succinate = fumarate + L-arginine</text>
        <dbReference type="Rhea" id="RHEA:24020"/>
        <dbReference type="ChEBI" id="CHEBI:29806"/>
        <dbReference type="ChEBI" id="CHEBI:32682"/>
        <dbReference type="ChEBI" id="CHEBI:57472"/>
        <dbReference type="EC" id="4.3.2.1"/>
    </reaction>
</comment>
<dbReference type="InterPro" id="IPR020557">
    <property type="entry name" value="Fumarate_lyase_CS"/>
</dbReference>
<dbReference type="RefSeq" id="WP_194703481.1">
    <property type="nucleotide sequence ID" value="NZ_JADKNH010000014.1"/>
</dbReference>
<dbReference type="Pfam" id="PF00206">
    <property type="entry name" value="Lyase_1"/>
    <property type="match status" value="1"/>
</dbReference>
<comment type="pathway">
    <text evidence="1 6">Amino-acid biosynthesis; L-arginine biosynthesis; L-arginine from L-ornithine and carbamoyl phosphate: step 3/3.</text>
</comment>
<keyword evidence="5 6" id="KW-0456">Lyase</keyword>
<dbReference type="InterPro" id="IPR022761">
    <property type="entry name" value="Fumarate_lyase_N"/>
</dbReference>
<dbReference type="HAMAP" id="MF_00006">
    <property type="entry name" value="Arg_succ_lyase"/>
    <property type="match status" value="1"/>
</dbReference>
<evidence type="ECO:0000259" key="7">
    <source>
        <dbReference type="Pfam" id="PF00206"/>
    </source>
</evidence>
<evidence type="ECO:0000256" key="3">
    <source>
        <dbReference type="ARBA" id="ARBA00022571"/>
    </source>
</evidence>
<dbReference type="InterPro" id="IPR008948">
    <property type="entry name" value="L-Aspartase-like"/>
</dbReference>
<dbReference type="EMBL" id="JADKNH010000014">
    <property type="protein sequence ID" value="MBF4695238.1"/>
    <property type="molecule type" value="Genomic_DNA"/>
</dbReference>
<dbReference type="EC" id="4.3.2.1" evidence="2 6"/>
<organism evidence="9 10">
    <name type="scientific">Fusibacter ferrireducens</name>
    <dbReference type="NCBI Taxonomy" id="2785058"/>
    <lineage>
        <taxon>Bacteria</taxon>
        <taxon>Bacillati</taxon>
        <taxon>Bacillota</taxon>
        <taxon>Clostridia</taxon>
        <taxon>Eubacteriales</taxon>
        <taxon>Eubacteriales Family XII. Incertae Sedis</taxon>
        <taxon>Fusibacter</taxon>
    </lineage>
</organism>
<evidence type="ECO:0000256" key="5">
    <source>
        <dbReference type="ARBA" id="ARBA00023239"/>
    </source>
</evidence>
<keyword evidence="10" id="KW-1185">Reference proteome</keyword>
<dbReference type="Pfam" id="PF14698">
    <property type="entry name" value="ASL_C2"/>
    <property type="match status" value="1"/>
</dbReference>
<evidence type="ECO:0000259" key="8">
    <source>
        <dbReference type="Pfam" id="PF14698"/>
    </source>
</evidence>
<feature type="domain" description="Argininosuccinate lyase C-terminal" evidence="8">
    <location>
        <begin position="364"/>
        <end position="431"/>
    </location>
</feature>
<comment type="caution">
    <text evidence="9">The sequence shown here is derived from an EMBL/GenBank/DDBJ whole genome shotgun (WGS) entry which is preliminary data.</text>
</comment>
<keyword evidence="6" id="KW-0963">Cytoplasm</keyword>
<dbReference type="PANTHER" id="PTHR43814">
    <property type="entry name" value="ARGININOSUCCINATE LYASE"/>
    <property type="match status" value="1"/>
</dbReference>
<feature type="domain" description="Fumarate lyase N-terminal" evidence="7">
    <location>
        <begin position="7"/>
        <end position="301"/>
    </location>
</feature>
<dbReference type="PRINTS" id="PR00145">
    <property type="entry name" value="ARGSUCLYASE"/>
</dbReference>
<dbReference type="CDD" id="cd01359">
    <property type="entry name" value="Argininosuccinate_lyase"/>
    <property type="match status" value="1"/>
</dbReference>
<keyword evidence="4 6" id="KW-0028">Amino-acid biosynthesis</keyword>
<evidence type="ECO:0000256" key="4">
    <source>
        <dbReference type="ARBA" id="ARBA00022605"/>
    </source>
</evidence>
<protein>
    <recommendedName>
        <fullName evidence="2 6">Argininosuccinate lyase</fullName>
        <shortName evidence="6">ASAL</shortName>
        <ecNumber evidence="2 6">4.3.2.1</ecNumber>
    </recommendedName>
    <alternativeName>
        <fullName evidence="6">Arginosuccinase</fullName>
    </alternativeName>
</protein>
<reference evidence="9 10" key="1">
    <citation type="submission" date="2020-11" db="EMBL/GenBank/DDBJ databases">
        <title>Fusibacter basophilias sp. nov.</title>
        <authorList>
            <person name="Qiu D."/>
        </authorList>
    </citation>
    <scope>NUCLEOTIDE SEQUENCE [LARGE SCALE GENOMIC DNA]</scope>
    <source>
        <strain evidence="9 10">Q10-2</strain>
    </source>
</reference>
<dbReference type="PRINTS" id="PR00149">
    <property type="entry name" value="FUMRATELYASE"/>
</dbReference>
<dbReference type="InterPro" id="IPR029419">
    <property type="entry name" value="Arg_succ_lyase_C"/>
</dbReference>
<name>A0ABR9ZYJ9_9FIRM</name>